<dbReference type="EMBL" id="SRKZ01000001">
    <property type="protein sequence ID" value="TGD82888.1"/>
    <property type="molecule type" value="Genomic_DNA"/>
</dbReference>
<feature type="region of interest" description="Disordered" evidence="4">
    <location>
        <begin position="462"/>
        <end position="484"/>
    </location>
</feature>
<proteinExistence type="inferred from homology"/>
<keyword evidence="7" id="KW-1185">Reference proteome</keyword>
<comment type="similarity">
    <text evidence="1">Belongs to the 'phage' integrase family.</text>
</comment>
<feature type="domain" description="Tyr recombinase" evidence="5">
    <location>
        <begin position="253"/>
        <end position="427"/>
    </location>
</feature>
<sequence length="484" mass="54762">MYTQNLRLHSLQLCILPPISLVKLPISLVTRLAMASTMFVRFILRKNVRHPDREGTLYCRVTVDKVEALPFATSVKVFSKNWNPGGQVLKGRTESAQLGNNELTRIRNVFEGYRSEYNRDKINFTAAGLVKRYKESTGSRLSLLELFDAFIEERTGLVGTEISATTLGVDRTRRRALAKFLKARGELTLRPESFTLNYCDAYVHWHRVAEHNGHDYAQKSLGAVQQVLLWGVRREILRANPMNGYEFRKGKDKELVFLDTEELGRISYYPFQLQALRSAAWCFVFQCWTGLAYADLCNLRLPRDIERGTDGRRWLRITRQKSTMMDSYECLVPLLPEAERILTLCDQQLPVRSNAKYNVHLKEVAAICGLSVERLTTHIGRKTAGVLLLNAGVRMEVVSKILGHKSIRITEKIYARILDRTIAEDIERVFGTPRTSPLDIAPMRLDRGGAATGTDGVDWTPATPEQWHKAGPAATGDAGFDSMG</sequence>
<dbReference type="InterPro" id="IPR013762">
    <property type="entry name" value="Integrase-like_cat_sf"/>
</dbReference>
<dbReference type="InterPro" id="IPR050090">
    <property type="entry name" value="Tyrosine_recombinase_XerCD"/>
</dbReference>
<dbReference type="GO" id="GO:0006310">
    <property type="term" value="P:DNA recombination"/>
    <property type="evidence" value="ECO:0007669"/>
    <property type="project" value="UniProtKB-KW"/>
</dbReference>
<evidence type="ECO:0000259" key="5">
    <source>
        <dbReference type="PROSITE" id="PS51898"/>
    </source>
</evidence>
<dbReference type="Pfam" id="PF00589">
    <property type="entry name" value="Phage_integrase"/>
    <property type="match status" value="1"/>
</dbReference>
<dbReference type="Gene3D" id="1.10.443.10">
    <property type="entry name" value="Intergrase catalytic core"/>
    <property type="match status" value="1"/>
</dbReference>
<dbReference type="OrthoDB" id="1098628at2"/>
<dbReference type="Gene3D" id="1.10.150.130">
    <property type="match status" value="1"/>
</dbReference>
<evidence type="ECO:0000256" key="4">
    <source>
        <dbReference type="SAM" id="MobiDB-lite"/>
    </source>
</evidence>
<gene>
    <name evidence="6" type="ORF">EU557_03650</name>
</gene>
<dbReference type="GO" id="GO:0003677">
    <property type="term" value="F:DNA binding"/>
    <property type="evidence" value="ECO:0007669"/>
    <property type="project" value="UniProtKB-KW"/>
</dbReference>
<dbReference type="InterPro" id="IPR011010">
    <property type="entry name" value="DNA_brk_join_enz"/>
</dbReference>
<dbReference type="PROSITE" id="PS51898">
    <property type="entry name" value="TYR_RECOMBINASE"/>
    <property type="match status" value="1"/>
</dbReference>
<dbReference type="InterPro" id="IPR002104">
    <property type="entry name" value="Integrase_catalytic"/>
</dbReference>
<dbReference type="PANTHER" id="PTHR30349:SF64">
    <property type="entry name" value="PROPHAGE INTEGRASE INTD-RELATED"/>
    <property type="match status" value="1"/>
</dbReference>
<evidence type="ECO:0000313" key="6">
    <source>
        <dbReference type="EMBL" id="TGD82888.1"/>
    </source>
</evidence>
<dbReference type="InterPro" id="IPR010998">
    <property type="entry name" value="Integrase_recombinase_N"/>
</dbReference>
<dbReference type="GO" id="GO:0015074">
    <property type="term" value="P:DNA integration"/>
    <property type="evidence" value="ECO:0007669"/>
    <property type="project" value="InterPro"/>
</dbReference>
<name>A0A4Z0MU97_9BACT</name>
<dbReference type="SUPFAM" id="SSF56349">
    <property type="entry name" value="DNA breaking-rejoining enzymes"/>
    <property type="match status" value="1"/>
</dbReference>
<evidence type="ECO:0000256" key="3">
    <source>
        <dbReference type="ARBA" id="ARBA00023172"/>
    </source>
</evidence>
<dbReference type="AlphaFoldDB" id="A0A4Z0MU97"/>
<accession>A0A4Z0MU97</accession>
<evidence type="ECO:0000313" key="7">
    <source>
        <dbReference type="Proteomes" id="UP000298284"/>
    </source>
</evidence>
<organism evidence="6 7">
    <name type="scientific">Hymenobacter wooponensis</name>
    <dbReference type="NCBI Taxonomy" id="1525360"/>
    <lineage>
        <taxon>Bacteria</taxon>
        <taxon>Pseudomonadati</taxon>
        <taxon>Bacteroidota</taxon>
        <taxon>Cytophagia</taxon>
        <taxon>Cytophagales</taxon>
        <taxon>Hymenobacteraceae</taxon>
        <taxon>Hymenobacter</taxon>
    </lineage>
</organism>
<keyword evidence="3" id="KW-0233">DNA recombination</keyword>
<dbReference type="PANTHER" id="PTHR30349">
    <property type="entry name" value="PHAGE INTEGRASE-RELATED"/>
    <property type="match status" value="1"/>
</dbReference>
<keyword evidence="2" id="KW-0238">DNA-binding</keyword>
<reference evidence="6 7" key="1">
    <citation type="submission" date="2019-04" db="EMBL/GenBank/DDBJ databases">
        <authorList>
            <person name="Feng G."/>
            <person name="Zhang J."/>
            <person name="Zhu H."/>
        </authorList>
    </citation>
    <scope>NUCLEOTIDE SEQUENCE [LARGE SCALE GENOMIC DNA]</scope>
    <source>
        <strain evidence="6 7">JCM 19491</strain>
    </source>
</reference>
<evidence type="ECO:0000256" key="2">
    <source>
        <dbReference type="ARBA" id="ARBA00023125"/>
    </source>
</evidence>
<protein>
    <recommendedName>
        <fullName evidence="5">Tyr recombinase domain-containing protein</fullName>
    </recommendedName>
</protein>
<dbReference type="Proteomes" id="UP000298284">
    <property type="component" value="Unassembled WGS sequence"/>
</dbReference>
<comment type="caution">
    <text evidence="6">The sequence shown here is derived from an EMBL/GenBank/DDBJ whole genome shotgun (WGS) entry which is preliminary data.</text>
</comment>
<dbReference type="CDD" id="cd01185">
    <property type="entry name" value="INTN1_C_like"/>
    <property type="match status" value="1"/>
</dbReference>
<evidence type="ECO:0000256" key="1">
    <source>
        <dbReference type="ARBA" id="ARBA00008857"/>
    </source>
</evidence>